<accession>A0A0X3P7Q8</accession>
<sequence>MSQIREKILEIEKNISDGEMMLRVLRQLPESEETAAQIQRFEELVTKLQEYHSRYRNLEASSNQDLELQLHALSDQQERIKELLEQTALEQADSLKAVPSDTAQSSFTGDSAPPVAPARRDSDADSDETEGLSLPAGQKDTSVDNKLTDQQGSQVAADDTHEEHPTVVIDPTDWPLHFQAQVFQLSHMFTQVDRFEDMLNRLLVLVKALNLTPQEELLNDVSQRFIELKSSLTSLKKAYDGLSAHDTASDAFRARQLVSLRGFLVDLGRNLEMTKECFFSVANIVKQAISDHGVPEDESEEGPSASNEGNDKASAVHPEASASCVGKTEPGEDKDDEGTSIAGDTAPAEPTQQIEVELMALCKQRDTLLHQLAEARAQTIGSISAAQEKLNGISGFLAAHGKASNLDATVPVNAPVVSLSANTLDEALPILRKLRARQNHLEEMREELRNLCVDTDNVCEQSEADRESSSTSSHQRNPTSSQKTAVRVVDSAAPVFGSGLKTMPARPKSAPKSSLPPRHKEGTKVETSSRTMGYSNIPSILPSVLNSISTRVGDVRPAGLASGDLSQGLLGVASVDSCKTEETMADDLQATYTDNTEHLYRSARDNSHWHEQRCKQPHASKAIGLQIPGTATEIIAKQLANVSASESNSHDQTCMATWGGSPEDDDMNNAGVYTEFLDVEENIPTTNPQSTSSKPAPATHLTIDKTNTNALHGCPVRMSNGNLNDHTSSTPTARRKFDGDCCSEPIDIALPRLGHSPSPLSQESHYNKIRTSISGHETIKSNRPNTTTIAEKVGGRDYTEAIGSHLVSLERKVDHLTQTCQLLVSENLRLNSNLASVMMNQALSRPFFLPGVVGQEWSPAATPLSTCLIPPFNGSSETFRPCGSSAVQFAPPTSLIATSAASLPSMSPMPFVGFPSYMPLHGSVQNTEAVVANTEQRVPMAFTTSPVRQPLSSVETVQDEIQALSSQIMQQQLRVAQLQREMQAMQVHRSSDFSRTAYLQAPQPVTATVCGNRVISAHVVTCQAGYHQAPVLPHTTKPLLPPQAWASRIPASNFVSVTRDARQDDP</sequence>
<reference evidence="3" key="1">
    <citation type="submission" date="2016-01" db="EMBL/GenBank/DDBJ databases">
        <title>Reference transcriptome for the parasite Schistocephalus solidus: insights into the molecular evolution of parasitism.</title>
        <authorList>
            <person name="Hebert F.O."/>
            <person name="Grambauer S."/>
            <person name="Barber I."/>
            <person name="Landry C.R."/>
            <person name="Aubin-Horth N."/>
        </authorList>
    </citation>
    <scope>NUCLEOTIDE SEQUENCE</scope>
</reference>
<feature type="region of interest" description="Disordered" evidence="2">
    <location>
        <begin position="717"/>
        <end position="737"/>
    </location>
</feature>
<feature type="region of interest" description="Disordered" evidence="2">
    <location>
        <begin position="96"/>
        <end position="164"/>
    </location>
</feature>
<protein>
    <submittedName>
        <fullName evidence="3">Uncharacterized protein</fullName>
    </submittedName>
</protein>
<proteinExistence type="predicted"/>
<feature type="region of interest" description="Disordered" evidence="2">
    <location>
        <begin position="292"/>
        <end position="350"/>
    </location>
</feature>
<gene>
    <name evidence="3" type="ORF">TR99896</name>
</gene>
<name>A0A0X3P7Q8_SCHSO</name>
<feature type="region of interest" description="Disordered" evidence="2">
    <location>
        <begin position="462"/>
        <end position="485"/>
    </location>
</feature>
<dbReference type="AlphaFoldDB" id="A0A0X3P7Q8"/>
<feature type="compositionally biased region" description="Polar residues" evidence="2">
    <location>
        <begin position="474"/>
        <end position="484"/>
    </location>
</feature>
<evidence type="ECO:0000256" key="2">
    <source>
        <dbReference type="SAM" id="MobiDB-lite"/>
    </source>
</evidence>
<feature type="compositionally biased region" description="Polar residues" evidence="2">
    <location>
        <begin position="719"/>
        <end position="732"/>
    </location>
</feature>
<keyword evidence="1" id="KW-0175">Coiled coil</keyword>
<feature type="coiled-coil region" evidence="1">
    <location>
        <begin position="954"/>
        <end position="988"/>
    </location>
</feature>
<evidence type="ECO:0000256" key="1">
    <source>
        <dbReference type="SAM" id="Coils"/>
    </source>
</evidence>
<organism evidence="3">
    <name type="scientific">Schistocephalus solidus</name>
    <name type="common">Tapeworm</name>
    <dbReference type="NCBI Taxonomy" id="70667"/>
    <lineage>
        <taxon>Eukaryota</taxon>
        <taxon>Metazoa</taxon>
        <taxon>Spiralia</taxon>
        <taxon>Lophotrochozoa</taxon>
        <taxon>Platyhelminthes</taxon>
        <taxon>Cestoda</taxon>
        <taxon>Eucestoda</taxon>
        <taxon>Diphyllobothriidea</taxon>
        <taxon>Diphyllobothriidae</taxon>
        <taxon>Schistocephalus</taxon>
    </lineage>
</organism>
<evidence type="ECO:0000313" key="3">
    <source>
        <dbReference type="EMBL" id="JAP47889.1"/>
    </source>
</evidence>
<feature type="coiled-coil region" evidence="1">
    <location>
        <begin position="41"/>
        <end position="93"/>
    </location>
</feature>
<dbReference type="EMBL" id="GEEE01015336">
    <property type="protein sequence ID" value="JAP47889.1"/>
    <property type="molecule type" value="Transcribed_RNA"/>
</dbReference>
<feature type="region of interest" description="Disordered" evidence="2">
    <location>
        <begin position="497"/>
        <end position="529"/>
    </location>
</feature>